<protein>
    <submittedName>
        <fullName evidence="1">Uncharacterized protein</fullName>
    </submittedName>
</protein>
<organism evidence="1 2">
    <name type="scientific">Leptospira terpstrae serovar Hualin str. LT 11-33 = ATCC 700639</name>
    <dbReference type="NCBI Taxonomy" id="1257025"/>
    <lineage>
        <taxon>Bacteria</taxon>
        <taxon>Pseudomonadati</taxon>
        <taxon>Spirochaetota</taxon>
        <taxon>Spirochaetia</taxon>
        <taxon>Leptospirales</taxon>
        <taxon>Leptospiraceae</taxon>
        <taxon>Leptospira</taxon>
    </lineage>
</organism>
<dbReference type="STRING" id="1257025.LEP1GSC203_3883"/>
<accession>N1VZ79</accession>
<reference evidence="1" key="1">
    <citation type="submission" date="2013-03" db="EMBL/GenBank/DDBJ databases">
        <authorList>
            <person name="Harkins D.M."/>
            <person name="Durkin A.S."/>
            <person name="Brinkac L.M."/>
            <person name="Haft D.H."/>
            <person name="Selengut J.D."/>
            <person name="Sanka R."/>
            <person name="DePew J."/>
            <person name="Purushe J."/>
            <person name="Hartskeerl R.A."/>
            <person name="Ahmed A."/>
            <person name="van der Linden H."/>
            <person name="Goris M.G.A."/>
            <person name="Vinetz J.M."/>
            <person name="Sutton G.G."/>
            <person name="Nierman W.C."/>
            <person name="Fouts D.E."/>
        </authorList>
    </citation>
    <scope>NUCLEOTIDE SEQUENCE [LARGE SCALE GENOMIC DNA]</scope>
    <source>
        <strain evidence="1">LT 11-33</strain>
    </source>
</reference>
<name>N1VZ79_9LEPT</name>
<sequence length="52" mass="5875">MTNEEKISKLVLVMDKVEKFVSAKMPGSALFSPELKFIRNEIKDLKSSCNLS</sequence>
<dbReference type="Proteomes" id="UP000012371">
    <property type="component" value="Unassembled WGS sequence"/>
</dbReference>
<dbReference type="EMBL" id="AOGW02000009">
    <property type="protein sequence ID" value="EMY62072.1"/>
    <property type="molecule type" value="Genomic_DNA"/>
</dbReference>
<proteinExistence type="predicted"/>
<evidence type="ECO:0000313" key="1">
    <source>
        <dbReference type="EMBL" id="EMY62072.1"/>
    </source>
</evidence>
<keyword evidence="2" id="KW-1185">Reference proteome</keyword>
<comment type="caution">
    <text evidence="1">The sequence shown here is derived from an EMBL/GenBank/DDBJ whole genome shotgun (WGS) entry which is preliminary data.</text>
</comment>
<gene>
    <name evidence="1" type="ORF">LEP1GSC203_3883</name>
</gene>
<dbReference type="AlphaFoldDB" id="N1VZ79"/>
<evidence type="ECO:0000313" key="2">
    <source>
        <dbReference type="Proteomes" id="UP000012371"/>
    </source>
</evidence>